<dbReference type="PANTHER" id="PTHR44329">
    <property type="entry name" value="SERINE/THREONINE-PROTEIN KINASE TNNI3K-RELATED"/>
    <property type="match status" value="1"/>
</dbReference>
<dbReference type="InterPro" id="IPR000719">
    <property type="entry name" value="Prot_kinase_dom"/>
</dbReference>
<reference evidence="3 4" key="1">
    <citation type="journal article" date="2019" name="Environ. Microbiol.">
        <title>At the nexus of three kingdoms: the genome of the mycorrhizal fungus Gigaspora margarita provides insights into plant, endobacterial and fungal interactions.</title>
        <authorList>
            <person name="Venice F."/>
            <person name="Ghignone S."/>
            <person name="Salvioli di Fossalunga A."/>
            <person name="Amselem J."/>
            <person name="Novero M."/>
            <person name="Xianan X."/>
            <person name="Sedzielewska Toro K."/>
            <person name="Morin E."/>
            <person name="Lipzen A."/>
            <person name="Grigoriev I.V."/>
            <person name="Henrissat B."/>
            <person name="Martin F.M."/>
            <person name="Bonfante P."/>
        </authorList>
    </citation>
    <scope>NUCLEOTIDE SEQUENCE [LARGE SCALE GENOMIC DNA]</scope>
    <source>
        <strain evidence="3 4">BEG34</strain>
    </source>
</reference>
<gene>
    <name evidence="3" type="ORF">F8M41_019730</name>
</gene>
<keyword evidence="1" id="KW-0067">ATP-binding</keyword>
<dbReference type="InterPro" id="IPR011990">
    <property type="entry name" value="TPR-like_helical_dom_sf"/>
</dbReference>
<dbReference type="SMART" id="SM00671">
    <property type="entry name" value="SEL1"/>
    <property type="match status" value="5"/>
</dbReference>
<keyword evidence="3" id="KW-0808">Transferase</keyword>
<evidence type="ECO:0000259" key="2">
    <source>
        <dbReference type="PROSITE" id="PS50011"/>
    </source>
</evidence>
<dbReference type="InterPro" id="IPR017441">
    <property type="entry name" value="Protein_kinase_ATP_BS"/>
</dbReference>
<dbReference type="PROSITE" id="PS50011">
    <property type="entry name" value="PROTEIN_KINASE_DOM"/>
    <property type="match status" value="1"/>
</dbReference>
<dbReference type="AlphaFoldDB" id="A0A8H4AJI0"/>
<dbReference type="PROSITE" id="PS00107">
    <property type="entry name" value="PROTEIN_KINASE_ATP"/>
    <property type="match status" value="1"/>
</dbReference>
<feature type="domain" description="Protein kinase" evidence="2">
    <location>
        <begin position="23"/>
        <end position="292"/>
    </location>
</feature>
<feature type="binding site" evidence="1">
    <location>
        <position position="52"/>
    </location>
    <ligand>
        <name>ATP</name>
        <dbReference type="ChEBI" id="CHEBI:30616"/>
    </ligand>
</feature>
<dbReference type="Gene3D" id="1.10.510.10">
    <property type="entry name" value="Transferase(Phosphotransferase) domain 1"/>
    <property type="match status" value="1"/>
</dbReference>
<dbReference type="InterPro" id="IPR051681">
    <property type="entry name" value="Ser/Thr_Kinases-Pseudokinases"/>
</dbReference>
<dbReference type="Gene3D" id="1.25.40.10">
    <property type="entry name" value="Tetratricopeptide repeat domain"/>
    <property type="match status" value="2"/>
</dbReference>
<comment type="caution">
    <text evidence="3">The sequence shown here is derived from an EMBL/GenBank/DDBJ whole genome shotgun (WGS) entry which is preliminary data.</text>
</comment>
<sequence length="572" mass="66141">MSENWIESKINEGEIIEFKFEEFEGFKMIGTGAFSKVYKAKQRISKNIYALKMIENNAHIDKELVNELKHMTSVKSHRNILEFYGITKFQDQMDSSVIKYVLILEYADGGTLRDYLKNNATKIEWDLKIQFAIQLVDAVKWLHDCAIVHGDLHSNNILVHQETLKLADFGLSKRVSETSLSRTTSEIVGFIPYIDPQCFIERQDRKSHRRKMNKKSDVYSIGVILWEISSEKPPFKDEDTTNLPLKIIDGLREEPIADTNHKYITIYEQCWQGMQDKRPSIQEVAMELKNIIAQDVVIDDIFNSNDIKSVENFLDDAFGIIKFDLNDDAMTLFANNLYLTFSKLFNEGRSVSIIITNFIAKYNKTTNEVFDWLFKNNDDSRYICLLGLFYSWGIGTEKDDAESFKLFFKAANNGDVIAQYFVGRCYEFGWNTKKNMKKAIEWYNKAIESNCAAAERILGDYYYKNNKYAQAFKLFISAADKGNIIAMNTLGLCYQKGLGTNIDIAKGFKSFEQAAKVGLPASQYELGQCYENGKGTEKDFEKALYWYEKAAEKDNVYRNDRERIKNLIILRN</sequence>
<dbReference type="PRINTS" id="PR00109">
    <property type="entry name" value="TYRKINASE"/>
</dbReference>
<dbReference type="SUPFAM" id="SSF56112">
    <property type="entry name" value="Protein kinase-like (PK-like)"/>
    <property type="match status" value="1"/>
</dbReference>
<accession>A0A8H4AJI0</accession>
<dbReference type="Pfam" id="PF07714">
    <property type="entry name" value="PK_Tyr_Ser-Thr"/>
    <property type="match status" value="1"/>
</dbReference>
<keyword evidence="4" id="KW-1185">Reference proteome</keyword>
<dbReference type="OrthoDB" id="272077at2759"/>
<dbReference type="InterPro" id="IPR011009">
    <property type="entry name" value="Kinase-like_dom_sf"/>
</dbReference>
<evidence type="ECO:0000313" key="4">
    <source>
        <dbReference type="Proteomes" id="UP000439903"/>
    </source>
</evidence>
<dbReference type="SUPFAM" id="SSF81901">
    <property type="entry name" value="HCP-like"/>
    <property type="match status" value="2"/>
</dbReference>
<dbReference type="Proteomes" id="UP000439903">
    <property type="component" value="Unassembled WGS sequence"/>
</dbReference>
<keyword evidence="1" id="KW-0547">Nucleotide-binding</keyword>
<dbReference type="Pfam" id="PF08238">
    <property type="entry name" value="Sel1"/>
    <property type="match status" value="5"/>
</dbReference>
<protein>
    <submittedName>
        <fullName evidence="3">Calmodulin-dependent protein kinase</fullName>
    </submittedName>
</protein>
<organism evidence="3 4">
    <name type="scientific">Gigaspora margarita</name>
    <dbReference type="NCBI Taxonomy" id="4874"/>
    <lineage>
        <taxon>Eukaryota</taxon>
        <taxon>Fungi</taxon>
        <taxon>Fungi incertae sedis</taxon>
        <taxon>Mucoromycota</taxon>
        <taxon>Glomeromycotina</taxon>
        <taxon>Glomeromycetes</taxon>
        <taxon>Diversisporales</taxon>
        <taxon>Gigasporaceae</taxon>
        <taxon>Gigaspora</taxon>
    </lineage>
</organism>
<proteinExistence type="predicted"/>
<dbReference type="InterPro" id="IPR006597">
    <property type="entry name" value="Sel1-like"/>
</dbReference>
<keyword evidence="3" id="KW-0418">Kinase</keyword>
<dbReference type="GO" id="GO:0005524">
    <property type="term" value="F:ATP binding"/>
    <property type="evidence" value="ECO:0007669"/>
    <property type="project" value="UniProtKB-UniRule"/>
</dbReference>
<dbReference type="GO" id="GO:0004674">
    <property type="term" value="F:protein serine/threonine kinase activity"/>
    <property type="evidence" value="ECO:0007669"/>
    <property type="project" value="TreeGrafter"/>
</dbReference>
<evidence type="ECO:0000313" key="3">
    <source>
        <dbReference type="EMBL" id="KAF0502934.1"/>
    </source>
</evidence>
<evidence type="ECO:0000256" key="1">
    <source>
        <dbReference type="PROSITE-ProRule" id="PRU10141"/>
    </source>
</evidence>
<name>A0A8H4AJI0_GIGMA</name>
<dbReference type="InterPro" id="IPR001245">
    <property type="entry name" value="Ser-Thr/Tyr_kinase_cat_dom"/>
</dbReference>
<dbReference type="EMBL" id="WTPW01000520">
    <property type="protein sequence ID" value="KAF0502934.1"/>
    <property type="molecule type" value="Genomic_DNA"/>
</dbReference>
<dbReference type="PANTHER" id="PTHR44329:SF6">
    <property type="entry name" value="RECEPTOR-INTERACTING SERINE_THREONINE-PROTEIN KINASE 1"/>
    <property type="match status" value="1"/>
</dbReference>